<dbReference type="Pfam" id="PF12697">
    <property type="entry name" value="Abhydrolase_6"/>
    <property type="match status" value="1"/>
</dbReference>
<feature type="domain" description="AB hydrolase-1" evidence="2">
    <location>
        <begin position="37"/>
        <end position="268"/>
    </location>
</feature>
<sequence>MVLLSASEAASCASEKGAVLLGDISVAFKRFGEGQPVIFVHGLAEDKESWSGVVARLPRGIRAHLLDLRGHGGSTVGEGNGTVSQLAGDLTAYLEEVTGPAACVGFSLGGVVALEAALQRPDLVRRAIVIGASSKVGRAAAGFFEARIQQAMSDIDGFRRALAEDTDAQVVCNRQDVAAIAARRIAAVGDGAGYVNAARAMVGLAAVSMTERLRDIRVPVHIIQGENDVFCPLKAAQIMRDAMPDAGYTNIPDAGHLIAADQPDLLARELSRLIIQKHGRSR</sequence>
<reference evidence="3 4" key="1">
    <citation type="submission" date="2020-03" db="EMBL/GenBank/DDBJ databases">
        <title>Genomic Encyclopedia of Type Strains, Phase IV (KMG-IV): sequencing the most valuable type-strain genomes for metagenomic binning, comparative biology and taxonomic classification.</title>
        <authorList>
            <person name="Goeker M."/>
        </authorList>
    </citation>
    <scope>NUCLEOTIDE SEQUENCE [LARGE SCALE GENOMIC DNA]</scope>
    <source>
        <strain evidence="3 4">DSM 103870</strain>
    </source>
</reference>
<dbReference type="PRINTS" id="PR00111">
    <property type="entry name" value="ABHYDROLASE"/>
</dbReference>
<dbReference type="Proteomes" id="UP001429580">
    <property type="component" value="Unassembled WGS sequence"/>
</dbReference>
<accession>A0ABX0V0S6</accession>
<dbReference type="EMBL" id="JAASQI010000006">
    <property type="protein sequence ID" value="NIJ58771.1"/>
    <property type="molecule type" value="Genomic_DNA"/>
</dbReference>
<evidence type="ECO:0000313" key="4">
    <source>
        <dbReference type="Proteomes" id="UP001429580"/>
    </source>
</evidence>
<organism evidence="3 4">
    <name type="scientific">Pseudochelatococcus lubricantis</name>
    <dbReference type="NCBI Taxonomy" id="1538102"/>
    <lineage>
        <taxon>Bacteria</taxon>
        <taxon>Pseudomonadati</taxon>
        <taxon>Pseudomonadota</taxon>
        <taxon>Alphaproteobacteria</taxon>
        <taxon>Hyphomicrobiales</taxon>
        <taxon>Chelatococcaceae</taxon>
        <taxon>Pseudochelatococcus</taxon>
    </lineage>
</organism>
<dbReference type="SUPFAM" id="SSF53474">
    <property type="entry name" value="alpha/beta-Hydrolases"/>
    <property type="match status" value="1"/>
</dbReference>
<evidence type="ECO:0000313" key="3">
    <source>
        <dbReference type="EMBL" id="NIJ58771.1"/>
    </source>
</evidence>
<keyword evidence="1" id="KW-0378">Hydrolase</keyword>
<proteinExistence type="predicted"/>
<dbReference type="RefSeq" id="WP_166953514.1">
    <property type="nucleotide sequence ID" value="NZ_JAASQI010000006.1"/>
</dbReference>
<protein>
    <submittedName>
        <fullName evidence="3">Pimeloyl-ACP methyl ester carboxylesterase</fullName>
    </submittedName>
</protein>
<dbReference type="PANTHER" id="PTHR43798">
    <property type="entry name" value="MONOACYLGLYCEROL LIPASE"/>
    <property type="match status" value="1"/>
</dbReference>
<dbReference type="PANTHER" id="PTHR43798:SF31">
    <property type="entry name" value="AB HYDROLASE SUPERFAMILY PROTEIN YCLE"/>
    <property type="match status" value="1"/>
</dbReference>
<dbReference type="InterPro" id="IPR050266">
    <property type="entry name" value="AB_hydrolase_sf"/>
</dbReference>
<name>A0ABX0V0S6_9HYPH</name>
<comment type="caution">
    <text evidence="3">The sequence shown here is derived from an EMBL/GenBank/DDBJ whole genome shotgun (WGS) entry which is preliminary data.</text>
</comment>
<dbReference type="InterPro" id="IPR029058">
    <property type="entry name" value="AB_hydrolase_fold"/>
</dbReference>
<evidence type="ECO:0000256" key="1">
    <source>
        <dbReference type="ARBA" id="ARBA00022801"/>
    </source>
</evidence>
<keyword evidence="4" id="KW-1185">Reference proteome</keyword>
<dbReference type="Gene3D" id="3.40.50.1820">
    <property type="entry name" value="alpha/beta hydrolase"/>
    <property type="match status" value="1"/>
</dbReference>
<evidence type="ECO:0000259" key="2">
    <source>
        <dbReference type="Pfam" id="PF12697"/>
    </source>
</evidence>
<gene>
    <name evidence="3" type="ORF">FHS82_002626</name>
</gene>
<dbReference type="InterPro" id="IPR000073">
    <property type="entry name" value="AB_hydrolase_1"/>
</dbReference>